<dbReference type="RefSeq" id="WP_108603404.1">
    <property type="nucleotide sequence ID" value="NZ_CP026604.1"/>
</dbReference>
<dbReference type="Gene3D" id="3.40.30.10">
    <property type="entry name" value="Glutaredoxin"/>
    <property type="match status" value="1"/>
</dbReference>
<protein>
    <submittedName>
        <fullName evidence="4">TlpA family protein disulfide reductase</fullName>
    </submittedName>
</protein>
<sequence>MNKIYKLLFGAIIALPLFASHAVTVGQMAPDFTLKSFQGSNQRLAEQKGNIIVLNFWASWCGPCRKEMPALEQLQNKYKDLGVAVWGVNVEQESQAGREFITDIKVSFPIFFDETNTISKNYAVAAMPTTVIIDRDGKVRHIFKGYKTGYEKKYAKAIKKLLRE</sequence>
<dbReference type="GO" id="GO:0016209">
    <property type="term" value="F:antioxidant activity"/>
    <property type="evidence" value="ECO:0007669"/>
    <property type="project" value="InterPro"/>
</dbReference>
<dbReference type="Proteomes" id="UP000244441">
    <property type="component" value="Chromosome"/>
</dbReference>
<dbReference type="PANTHER" id="PTHR42852">
    <property type="entry name" value="THIOL:DISULFIDE INTERCHANGE PROTEIN DSBE"/>
    <property type="match status" value="1"/>
</dbReference>
<feature type="domain" description="Thioredoxin" evidence="3">
    <location>
        <begin position="23"/>
        <end position="163"/>
    </location>
</feature>
<evidence type="ECO:0000313" key="4">
    <source>
        <dbReference type="EMBL" id="AWB67357.1"/>
    </source>
</evidence>
<dbReference type="AlphaFoldDB" id="A0A2S0VT25"/>
<dbReference type="EMBL" id="CP026604">
    <property type="protein sequence ID" value="AWB67357.1"/>
    <property type="molecule type" value="Genomic_DNA"/>
</dbReference>
<dbReference type="SUPFAM" id="SSF52833">
    <property type="entry name" value="Thioredoxin-like"/>
    <property type="match status" value="1"/>
</dbReference>
<evidence type="ECO:0000259" key="3">
    <source>
        <dbReference type="PROSITE" id="PS51352"/>
    </source>
</evidence>
<accession>A0A2S0VT25</accession>
<gene>
    <name evidence="4" type="ORF">C2869_13310</name>
</gene>
<keyword evidence="1" id="KW-0676">Redox-active center</keyword>
<organism evidence="4 5">
    <name type="scientific">Saccharobesus litoralis</name>
    <dbReference type="NCBI Taxonomy" id="2172099"/>
    <lineage>
        <taxon>Bacteria</taxon>
        <taxon>Pseudomonadati</taxon>
        <taxon>Pseudomonadota</taxon>
        <taxon>Gammaproteobacteria</taxon>
        <taxon>Alteromonadales</taxon>
        <taxon>Alteromonadaceae</taxon>
        <taxon>Saccharobesus</taxon>
    </lineage>
</organism>
<dbReference type="InterPro" id="IPR036249">
    <property type="entry name" value="Thioredoxin-like_sf"/>
</dbReference>
<dbReference type="Pfam" id="PF00578">
    <property type="entry name" value="AhpC-TSA"/>
    <property type="match status" value="1"/>
</dbReference>
<evidence type="ECO:0000313" key="5">
    <source>
        <dbReference type="Proteomes" id="UP000244441"/>
    </source>
</evidence>
<dbReference type="CDD" id="cd02966">
    <property type="entry name" value="TlpA_like_family"/>
    <property type="match status" value="1"/>
</dbReference>
<dbReference type="OrthoDB" id="9799347at2"/>
<dbReference type="PROSITE" id="PS00194">
    <property type="entry name" value="THIOREDOXIN_1"/>
    <property type="match status" value="1"/>
</dbReference>
<evidence type="ECO:0000256" key="2">
    <source>
        <dbReference type="SAM" id="SignalP"/>
    </source>
</evidence>
<dbReference type="InterPro" id="IPR013766">
    <property type="entry name" value="Thioredoxin_domain"/>
</dbReference>
<dbReference type="KEGG" id="cate:C2869_13310"/>
<dbReference type="PANTHER" id="PTHR42852:SF17">
    <property type="entry name" value="THIOREDOXIN-LIKE PROTEIN HI_1115"/>
    <property type="match status" value="1"/>
</dbReference>
<keyword evidence="5" id="KW-1185">Reference proteome</keyword>
<dbReference type="InterPro" id="IPR000866">
    <property type="entry name" value="AhpC/TSA"/>
</dbReference>
<dbReference type="PROSITE" id="PS51352">
    <property type="entry name" value="THIOREDOXIN_2"/>
    <property type="match status" value="1"/>
</dbReference>
<evidence type="ECO:0000256" key="1">
    <source>
        <dbReference type="ARBA" id="ARBA00023284"/>
    </source>
</evidence>
<feature type="signal peptide" evidence="2">
    <location>
        <begin position="1"/>
        <end position="22"/>
    </location>
</feature>
<dbReference type="InterPro" id="IPR050553">
    <property type="entry name" value="Thioredoxin_ResA/DsbE_sf"/>
</dbReference>
<keyword evidence="2" id="KW-0732">Signal</keyword>
<proteinExistence type="predicted"/>
<reference evidence="4 5" key="1">
    <citation type="submission" date="2018-01" db="EMBL/GenBank/DDBJ databases">
        <title>Genome sequence of a Cantenovulum-like bacteria.</title>
        <authorList>
            <person name="Tan W.R."/>
            <person name="Lau N.-S."/>
            <person name="Go F."/>
            <person name="Amirul A.-A.A."/>
        </authorList>
    </citation>
    <scope>NUCLEOTIDE SEQUENCE [LARGE SCALE GENOMIC DNA]</scope>
    <source>
        <strain evidence="4 5">CCB-QB4</strain>
    </source>
</reference>
<feature type="chain" id="PRO_5015472431" evidence="2">
    <location>
        <begin position="23"/>
        <end position="164"/>
    </location>
</feature>
<name>A0A2S0VT25_9ALTE</name>
<dbReference type="GO" id="GO:0015036">
    <property type="term" value="F:disulfide oxidoreductase activity"/>
    <property type="evidence" value="ECO:0007669"/>
    <property type="project" value="UniProtKB-ARBA"/>
</dbReference>
<dbReference type="InterPro" id="IPR017937">
    <property type="entry name" value="Thioredoxin_CS"/>
</dbReference>